<name>E8V0L9_TERSS</name>
<evidence type="ECO:0000313" key="2">
    <source>
        <dbReference type="EMBL" id="ADV81082.1"/>
    </source>
</evidence>
<proteinExistence type="predicted"/>
<dbReference type="Proteomes" id="UP000006844">
    <property type="component" value="Chromosome"/>
</dbReference>
<reference evidence="2 3" key="1">
    <citation type="journal article" date="2012" name="Stand. Genomic Sci.">
        <title>Complete genome sequence of Terriglobus saanensis type strain SP1PR4(T), an Acidobacteria from tundra soil.</title>
        <authorList>
            <person name="Rawat S.R."/>
            <person name="Mannisto M.K."/>
            <person name="Starovoytov V."/>
            <person name="Goodwin L."/>
            <person name="Nolan M."/>
            <person name="Hauser L."/>
            <person name="Land M."/>
            <person name="Davenport K.W."/>
            <person name="Woyke T."/>
            <person name="Haggblom M.M."/>
        </authorList>
    </citation>
    <scope>NUCLEOTIDE SEQUENCE</scope>
    <source>
        <strain evidence="3">ATCC BAA-1853 / DSM 23119 / SP1PR4</strain>
    </source>
</reference>
<gene>
    <name evidence="2" type="ordered locus">AciPR4_0244</name>
</gene>
<dbReference type="RefSeq" id="WP_013566815.1">
    <property type="nucleotide sequence ID" value="NC_014963.1"/>
</dbReference>
<evidence type="ECO:0000313" key="3">
    <source>
        <dbReference type="Proteomes" id="UP000006844"/>
    </source>
</evidence>
<dbReference type="OrthoDB" id="119764at2"/>
<feature type="signal peptide" evidence="1">
    <location>
        <begin position="1"/>
        <end position="22"/>
    </location>
</feature>
<protein>
    <submittedName>
        <fullName evidence="2">Uncharacterized protein</fullName>
    </submittedName>
</protein>
<keyword evidence="3" id="KW-1185">Reference proteome</keyword>
<evidence type="ECO:0000256" key="1">
    <source>
        <dbReference type="SAM" id="SignalP"/>
    </source>
</evidence>
<feature type="chain" id="PRO_5003228875" evidence="1">
    <location>
        <begin position="23"/>
        <end position="152"/>
    </location>
</feature>
<dbReference type="STRING" id="401053.AciPR4_0244"/>
<dbReference type="HOGENOM" id="CLU_1739627_0_0_0"/>
<keyword evidence="1" id="KW-0732">Signal</keyword>
<accession>E8V0L9</accession>
<dbReference type="EMBL" id="CP002467">
    <property type="protein sequence ID" value="ADV81082.1"/>
    <property type="molecule type" value="Genomic_DNA"/>
</dbReference>
<sequence length="152" mass="16729">MQTILKRAAITSLFLLTLTLAAQERGTWKAESKTARSITGDLILTDEKLTISFSMIAMARIRGLQPEEIGSVFDVDSNEAGRGSLYRLNIPASKKFAHHNSLCGGEDVEWMVTYVSGKTMQVAFFGNVKVPVFDRNKIADSSNLCGTFTYAK</sequence>
<dbReference type="AlphaFoldDB" id="E8V0L9"/>
<organism evidence="2 3">
    <name type="scientific">Terriglobus saanensis (strain ATCC BAA-1853 / DSM 23119 / SP1PR4)</name>
    <dbReference type="NCBI Taxonomy" id="401053"/>
    <lineage>
        <taxon>Bacteria</taxon>
        <taxon>Pseudomonadati</taxon>
        <taxon>Acidobacteriota</taxon>
        <taxon>Terriglobia</taxon>
        <taxon>Terriglobales</taxon>
        <taxon>Acidobacteriaceae</taxon>
        <taxon>Terriglobus</taxon>
    </lineage>
</organism>
<dbReference type="eggNOG" id="ENOG5032PYG">
    <property type="taxonomic scope" value="Bacteria"/>
</dbReference>
<dbReference type="KEGG" id="tsa:AciPR4_0244"/>